<dbReference type="GO" id="GO:0005737">
    <property type="term" value="C:cytoplasm"/>
    <property type="evidence" value="ECO:0007669"/>
    <property type="project" value="TreeGrafter"/>
</dbReference>
<organism evidence="10 11">
    <name type="scientific">Hydnum rufescens UP504</name>
    <dbReference type="NCBI Taxonomy" id="1448309"/>
    <lineage>
        <taxon>Eukaryota</taxon>
        <taxon>Fungi</taxon>
        <taxon>Dikarya</taxon>
        <taxon>Basidiomycota</taxon>
        <taxon>Agaricomycotina</taxon>
        <taxon>Agaricomycetes</taxon>
        <taxon>Cantharellales</taxon>
        <taxon>Hydnaceae</taxon>
        <taxon>Hydnum</taxon>
    </lineage>
</organism>
<feature type="domain" description="PHP" evidence="9">
    <location>
        <begin position="4"/>
        <end position="229"/>
    </location>
</feature>
<dbReference type="Pfam" id="PF02811">
    <property type="entry name" value="PHP"/>
    <property type="match status" value="1"/>
</dbReference>
<evidence type="ECO:0000313" key="10">
    <source>
        <dbReference type="EMBL" id="KAF9516116.1"/>
    </source>
</evidence>
<evidence type="ECO:0000256" key="7">
    <source>
        <dbReference type="ARBA" id="ARBA00049158"/>
    </source>
</evidence>
<dbReference type="EC" id="3.1.3.15" evidence="3 8"/>
<name>A0A9P6B1V0_9AGAM</name>
<evidence type="ECO:0000313" key="11">
    <source>
        <dbReference type="Proteomes" id="UP000886523"/>
    </source>
</evidence>
<dbReference type="GO" id="GO:0004401">
    <property type="term" value="F:histidinol-phosphatase activity"/>
    <property type="evidence" value="ECO:0007669"/>
    <property type="project" value="UniProtKB-UniRule"/>
</dbReference>
<evidence type="ECO:0000256" key="6">
    <source>
        <dbReference type="ARBA" id="ARBA00023102"/>
    </source>
</evidence>
<keyword evidence="5 8" id="KW-0378">Hydrolase</keyword>
<dbReference type="InterPro" id="IPR016195">
    <property type="entry name" value="Pol/histidinol_Pase-like"/>
</dbReference>
<keyword evidence="4 8" id="KW-0028">Amino-acid biosynthesis</keyword>
<dbReference type="SUPFAM" id="SSF89550">
    <property type="entry name" value="PHP domain-like"/>
    <property type="match status" value="1"/>
</dbReference>
<comment type="similarity">
    <text evidence="2 8">Belongs to the PHP hydrolase family. HisK subfamily.</text>
</comment>
<comment type="catalytic activity">
    <reaction evidence="7 8">
        <text>L-histidinol phosphate + H2O = L-histidinol + phosphate</text>
        <dbReference type="Rhea" id="RHEA:14465"/>
        <dbReference type="ChEBI" id="CHEBI:15377"/>
        <dbReference type="ChEBI" id="CHEBI:43474"/>
        <dbReference type="ChEBI" id="CHEBI:57699"/>
        <dbReference type="ChEBI" id="CHEBI:57980"/>
        <dbReference type="EC" id="3.1.3.15"/>
    </reaction>
</comment>
<dbReference type="InterPro" id="IPR004013">
    <property type="entry name" value="PHP_dom"/>
</dbReference>
<dbReference type="Proteomes" id="UP000886523">
    <property type="component" value="Unassembled WGS sequence"/>
</dbReference>
<dbReference type="InterPro" id="IPR010140">
    <property type="entry name" value="Histidinol_P_phosphatase_HisJ"/>
</dbReference>
<comment type="caution">
    <text evidence="10">The sequence shown here is derived from an EMBL/GenBank/DDBJ whole genome shotgun (WGS) entry which is preliminary data.</text>
</comment>
<gene>
    <name evidence="10" type="ORF">BS47DRAFT_703763</name>
</gene>
<dbReference type="GO" id="GO:0000105">
    <property type="term" value="P:L-histidine biosynthetic process"/>
    <property type="evidence" value="ECO:0007669"/>
    <property type="project" value="UniProtKB-UniRule"/>
</dbReference>
<evidence type="ECO:0000256" key="1">
    <source>
        <dbReference type="ARBA" id="ARBA00004970"/>
    </source>
</evidence>
<dbReference type="PANTHER" id="PTHR21039:SF0">
    <property type="entry name" value="HISTIDINOL-PHOSPHATASE"/>
    <property type="match status" value="1"/>
</dbReference>
<evidence type="ECO:0000256" key="3">
    <source>
        <dbReference type="ARBA" id="ARBA00013085"/>
    </source>
</evidence>
<evidence type="ECO:0000259" key="9">
    <source>
        <dbReference type="Pfam" id="PF02811"/>
    </source>
</evidence>
<evidence type="ECO:0000256" key="4">
    <source>
        <dbReference type="ARBA" id="ARBA00022605"/>
    </source>
</evidence>
<dbReference type="Gene3D" id="3.20.20.140">
    <property type="entry name" value="Metal-dependent hydrolases"/>
    <property type="match status" value="1"/>
</dbReference>
<keyword evidence="6 8" id="KW-0368">Histidine biosynthesis</keyword>
<dbReference type="PANTHER" id="PTHR21039">
    <property type="entry name" value="HISTIDINOL PHOSPHATASE-RELATED"/>
    <property type="match status" value="1"/>
</dbReference>
<comment type="pathway">
    <text evidence="1 8">Amino-acid biosynthesis; L-histidine biosynthesis; L-histidine from 5-phospho-alpha-D-ribose 1-diphosphate: step 8/9.</text>
</comment>
<accession>A0A9P6B1V0</accession>
<dbReference type="NCBIfam" id="TIGR01856">
    <property type="entry name" value="hisJ_fam"/>
    <property type="match status" value="1"/>
</dbReference>
<protein>
    <recommendedName>
        <fullName evidence="3 8">Histidinol-phosphatase</fullName>
        <shortName evidence="8">HolPase</shortName>
        <ecNumber evidence="3 8">3.1.3.15</ecNumber>
    </recommendedName>
</protein>
<reference evidence="10" key="1">
    <citation type="journal article" date="2020" name="Nat. Commun.">
        <title>Large-scale genome sequencing of mycorrhizal fungi provides insights into the early evolution of symbiotic traits.</title>
        <authorList>
            <person name="Miyauchi S."/>
            <person name="Kiss E."/>
            <person name="Kuo A."/>
            <person name="Drula E."/>
            <person name="Kohler A."/>
            <person name="Sanchez-Garcia M."/>
            <person name="Morin E."/>
            <person name="Andreopoulos B."/>
            <person name="Barry K.W."/>
            <person name="Bonito G."/>
            <person name="Buee M."/>
            <person name="Carver A."/>
            <person name="Chen C."/>
            <person name="Cichocki N."/>
            <person name="Clum A."/>
            <person name="Culley D."/>
            <person name="Crous P.W."/>
            <person name="Fauchery L."/>
            <person name="Girlanda M."/>
            <person name="Hayes R.D."/>
            <person name="Keri Z."/>
            <person name="LaButti K."/>
            <person name="Lipzen A."/>
            <person name="Lombard V."/>
            <person name="Magnuson J."/>
            <person name="Maillard F."/>
            <person name="Murat C."/>
            <person name="Nolan M."/>
            <person name="Ohm R.A."/>
            <person name="Pangilinan J."/>
            <person name="Pereira M.F."/>
            <person name="Perotto S."/>
            <person name="Peter M."/>
            <person name="Pfister S."/>
            <person name="Riley R."/>
            <person name="Sitrit Y."/>
            <person name="Stielow J.B."/>
            <person name="Szollosi G."/>
            <person name="Zifcakova L."/>
            <person name="Stursova M."/>
            <person name="Spatafora J.W."/>
            <person name="Tedersoo L."/>
            <person name="Vaario L.M."/>
            <person name="Yamada A."/>
            <person name="Yan M."/>
            <person name="Wang P."/>
            <person name="Xu J."/>
            <person name="Bruns T."/>
            <person name="Baldrian P."/>
            <person name="Vilgalys R."/>
            <person name="Dunand C."/>
            <person name="Henrissat B."/>
            <person name="Grigoriev I.V."/>
            <person name="Hibbett D."/>
            <person name="Nagy L.G."/>
            <person name="Martin F.M."/>
        </authorList>
    </citation>
    <scope>NUCLEOTIDE SEQUENCE</scope>
    <source>
        <strain evidence="10">UP504</strain>
    </source>
</reference>
<proteinExistence type="inferred from homology"/>
<keyword evidence="11" id="KW-1185">Reference proteome</keyword>
<evidence type="ECO:0000256" key="5">
    <source>
        <dbReference type="ARBA" id="ARBA00022801"/>
    </source>
</evidence>
<evidence type="ECO:0000256" key="2">
    <source>
        <dbReference type="ARBA" id="ARBA00009152"/>
    </source>
</evidence>
<dbReference type="CDD" id="cd12110">
    <property type="entry name" value="PHP_HisPPase_Hisj_like"/>
    <property type="match status" value="1"/>
</dbReference>
<dbReference type="OrthoDB" id="5957391at2759"/>
<dbReference type="EMBL" id="MU128943">
    <property type="protein sequence ID" value="KAF9516116.1"/>
    <property type="molecule type" value="Genomic_DNA"/>
</dbReference>
<evidence type="ECO:0000256" key="8">
    <source>
        <dbReference type="RuleBase" id="RU366003"/>
    </source>
</evidence>
<sequence length="326" mass="36411">MHSHHSHSGEFCKHASGSLSAVVDAAISSGFAVYGLSEHAPRYRQVDLYPEEQSLSPQALHTTFDQFINEAGRLQTFHSQNSQISLLVGVETEYITPLDLSGLQTILAKYGDAIDYVVGSIHHVNEIPIDFDLQNFNCALASFSALTTTSDIVSPPTVAIEGLEDLILSYLDAQYTVLTTIHPEIIGHFDLFRLYYPSLNVDTLPSVWDKVRRNVTYAIEYGALFELNAAAFRKGWDSAYPGREIADFIISQGGRFALSDDSHGPAAVGLNYSRLRTYLYDTLGVKELWYLERSVDDTSRSKGGRRVQAVKVQGAWWQHPFWEKTL</sequence>
<dbReference type="AlphaFoldDB" id="A0A9P6B1V0"/>